<dbReference type="AlphaFoldDB" id="A0A371AU42"/>
<dbReference type="PANTHER" id="PTHR38454:SF1">
    <property type="entry name" value="INTEGRAL MEMBRANE PROTEIN"/>
    <property type="match status" value="1"/>
</dbReference>
<feature type="transmembrane region" description="Helical" evidence="1">
    <location>
        <begin position="390"/>
        <end position="411"/>
    </location>
</feature>
<evidence type="ECO:0000256" key="1">
    <source>
        <dbReference type="SAM" id="Phobius"/>
    </source>
</evidence>
<feature type="transmembrane region" description="Helical" evidence="1">
    <location>
        <begin position="417"/>
        <end position="434"/>
    </location>
</feature>
<dbReference type="OrthoDB" id="9815466at2"/>
<organism evidence="2 3">
    <name type="scientific">Anaerosacchariphilus polymeriproducens</name>
    <dbReference type="NCBI Taxonomy" id="1812858"/>
    <lineage>
        <taxon>Bacteria</taxon>
        <taxon>Bacillati</taxon>
        <taxon>Bacillota</taxon>
        <taxon>Clostridia</taxon>
        <taxon>Lachnospirales</taxon>
        <taxon>Lachnospiraceae</taxon>
        <taxon>Anaerosacchariphilus</taxon>
    </lineage>
</organism>
<feature type="transmembrane region" description="Helical" evidence="1">
    <location>
        <begin position="866"/>
        <end position="887"/>
    </location>
</feature>
<keyword evidence="1" id="KW-0472">Membrane</keyword>
<dbReference type="InterPro" id="IPR018580">
    <property type="entry name" value="Uncharacterised_YfhO"/>
</dbReference>
<feature type="transmembrane region" description="Helical" evidence="1">
    <location>
        <begin position="446"/>
        <end position="464"/>
    </location>
</feature>
<feature type="transmembrane region" description="Helical" evidence="1">
    <location>
        <begin position="16"/>
        <end position="36"/>
    </location>
</feature>
<feature type="transmembrane region" description="Helical" evidence="1">
    <location>
        <begin position="361"/>
        <end position="378"/>
    </location>
</feature>
<gene>
    <name evidence="2" type="ORF">DWV06_11685</name>
</gene>
<proteinExistence type="predicted"/>
<dbReference type="PANTHER" id="PTHR38454">
    <property type="entry name" value="INTEGRAL MEMBRANE PROTEIN-RELATED"/>
    <property type="match status" value="1"/>
</dbReference>
<name>A0A371AU42_9FIRM</name>
<keyword evidence="1" id="KW-0812">Transmembrane</keyword>
<feature type="transmembrane region" description="Helical" evidence="1">
    <location>
        <begin position="335"/>
        <end position="355"/>
    </location>
</feature>
<feature type="transmembrane region" description="Helical" evidence="1">
    <location>
        <begin position="145"/>
        <end position="164"/>
    </location>
</feature>
<reference evidence="2 3" key="1">
    <citation type="submission" date="2018-07" db="EMBL/GenBank/DDBJ databases">
        <title>Anaerosacharophilus polymeroproducens gen. nov. sp. nov., an anaerobic bacterium isolated from salt field.</title>
        <authorList>
            <person name="Kim W."/>
            <person name="Yang S.-H."/>
            <person name="Oh J."/>
            <person name="Lee J.-H."/>
            <person name="Kwon K.K."/>
        </authorList>
    </citation>
    <scope>NUCLEOTIDE SEQUENCE [LARGE SCALE GENOMIC DNA]</scope>
    <source>
        <strain evidence="2 3">MCWD5</strain>
    </source>
</reference>
<evidence type="ECO:0008006" key="4">
    <source>
        <dbReference type="Google" id="ProtNLM"/>
    </source>
</evidence>
<evidence type="ECO:0000313" key="2">
    <source>
        <dbReference type="EMBL" id="RDU23020.1"/>
    </source>
</evidence>
<sequence>MSNKDIIVKKSARKYFISYTILFAFMACIIYIYFILKNRSFVWHMDGLTQHLPALTYLGGWLRQIFKNIFVNHSFVIPMWDMSIGYGSDIITTLHYYALGDPLNIFAIFVPAAKMEYLYNILIIVRLYLAGITFSIYCRSRGKDNFAILVGAIIYVFCGYGMSVSVRHPYFINPMIYFPILLIGIEKIFKKQKPYLFIIATAVSAISNFYFFYMLAILIFLYAVFRYVILFKKIEIKELLKWVMKFSGYFLIGSCIAMIIFLPNAMLVVGSARYGAAKTIPLLYLEQQYYNTFLSFISAKHTSAYTHLNFSTMALVSIFVLFTQKKDKLALKIGLLLTTIFYLFPFFGFLFNGFSSSQNRWIWGYALLVAFISVDMIPKFFELNKKDKKIIFIFTILYTGLYLFITSRLSVDCYKCVCSALGILVINVILILMIGNVLKSKRFIQILILGITCIGIGINAYFIFSENQENYVSEFKESGKAYNQIMNSPSSLVKNIKDDSVFRYDQDKGNKLVYNSSVLENLFGVGYRFSMADGNISKFYEENFINTPRDYSYSTLDNRTILDTLASVKYFIIKNNRTKDLPYGYKKLVTSEVANKKGYQVYTTDNYLPLGYTYENYISKETYDSLSVTQKQWAFLQGVVLDKKINNMKESELSFTDKKVDYTITPDKNTKIIGNKIITSKKNSTVTLNFKGLKNSETYLVLNKIGVSKEMISGKYKIKVEGENENKVVELLTERERAYCGRDSFLCNLNYNQKESNQIKMTFLKQGEYSFEELAVVCQPMNGFEQAVKKLKEDTLNSIKIDTNKISGTITLERSKFLVLSIPYSKGWTVYVDGKKQEVLKANSMYLGTFLEPGEHNVVFRYHTPYLKISASISIMGTLAFIIVFIYHKKREKE</sequence>
<protein>
    <recommendedName>
        <fullName evidence="4">YfhO family protein</fullName>
    </recommendedName>
</protein>
<feature type="transmembrane region" description="Helical" evidence="1">
    <location>
        <begin position="249"/>
        <end position="270"/>
    </location>
</feature>
<dbReference type="Pfam" id="PF09586">
    <property type="entry name" value="YfhO"/>
    <property type="match status" value="1"/>
</dbReference>
<dbReference type="EMBL" id="QRCT01000034">
    <property type="protein sequence ID" value="RDU23020.1"/>
    <property type="molecule type" value="Genomic_DNA"/>
</dbReference>
<comment type="caution">
    <text evidence="2">The sequence shown here is derived from an EMBL/GenBank/DDBJ whole genome shotgun (WGS) entry which is preliminary data.</text>
</comment>
<keyword evidence="3" id="KW-1185">Reference proteome</keyword>
<dbReference type="RefSeq" id="WP_115482362.1">
    <property type="nucleotide sequence ID" value="NZ_QRCT01000034.1"/>
</dbReference>
<dbReference type="PROSITE" id="PS51257">
    <property type="entry name" value="PROKAR_LIPOPROTEIN"/>
    <property type="match status" value="1"/>
</dbReference>
<feature type="transmembrane region" description="Helical" evidence="1">
    <location>
        <begin position="117"/>
        <end position="138"/>
    </location>
</feature>
<evidence type="ECO:0000313" key="3">
    <source>
        <dbReference type="Proteomes" id="UP000255036"/>
    </source>
</evidence>
<keyword evidence="1" id="KW-1133">Transmembrane helix</keyword>
<accession>A0A371AU42</accession>
<feature type="transmembrane region" description="Helical" evidence="1">
    <location>
        <begin position="305"/>
        <end position="323"/>
    </location>
</feature>
<feature type="transmembrane region" description="Helical" evidence="1">
    <location>
        <begin position="196"/>
        <end position="229"/>
    </location>
</feature>
<dbReference type="Proteomes" id="UP000255036">
    <property type="component" value="Unassembled WGS sequence"/>
</dbReference>